<sequence>MGSILWKRAGQPYQAEPESNPNVKRNLLIGSLIFALLAVIVILLTILHSMRTSRAPPPPWLPQFLVPLWGSKNRSSQRYRPAPLSPTSLPNSDPNTAGAPPPTTAGVNRNTSVRSIMTLPEYRPVPRDGYERTIGREGERAGMDVVVEFPESIEEEEARREEHMEALYQLRRARAAQIEALAGSRPSAASTAAASRQVERGRSGRTGAAQVPPSAYLETAATAAAHSSASLSTLASILAAENDRRVSQVAYAEIGTARHDGSRVRASSDHDRDPLLSSAASMGGLSANHSRNNSATDSHLRSPSGLSLALSTSSALTVTDGRRSHSSSRTERRRSEDFFNGATASTALLTTSENSPSIQIDIPTPTISPANSTASRHTPRVPSITTTGPEITNTGMNQPRGSVDLAELSPPPDYSAGGLPDYASPLVANRPWEMPTGEIGAGGASVTAQRTAPVVPEVRVTPVRTEERLSRRERRERDDWMG</sequence>
<feature type="compositionally biased region" description="Polar residues" evidence="1">
    <location>
        <begin position="85"/>
        <end position="95"/>
    </location>
</feature>
<accession>A0A3N4HTS6</accession>
<feature type="compositionally biased region" description="Basic and acidic residues" evidence="1">
    <location>
        <begin position="320"/>
        <end position="337"/>
    </location>
</feature>
<dbReference type="AlphaFoldDB" id="A0A3N4HTS6"/>
<feature type="region of interest" description="Disordered" evidence="1">
    <location>
        <begin position="461"/>
        <end position="482"/>
    </location>
</feature>
<evidence type="ECO:0000313" key="4">
    <source>
        <dbReference type="Proteomes" id="UP000275078"/>
    </source>
</evidence>
<feature type="compositionally biased region" description="Polar residues" evidence="1">
    <location>
        <begin position="365"/>
        <end position="376"/>
    </location>
</feature>
<name>A0A3N4HTS6_ASCIM</name>
<keyword evidence="2" id="KW-0812">Transmembrane</keyword>
<feature type="compositionally biased region" description="Low complexity" evidence="1">
    <location>
        <begin position="342"/>
        <end position="352"/>
    </location>
</feature>
<keyword evidence="4" id="KW-1185">Reference proteome</keyword>
<dbReference type="Proteomes" id="UP000275078">
    <property type="component" value="Unassembled WGS sequence"/>
</dbReference>
<dbReference type="OrthoDB" id="5376312at2759"/>
<reference evidence="3 4" key="1">
    <citation type="journal article" date="2018" name="Nat. Ecol. Evol.">
        <title>Pezizomycetes genomes reveal the molecular basis of ectomycorrhizal truffle lifestyle.</title>
        <authorList>
            <person name="Murat C."/>
            <person name="Payen T."/>
            <person name="Noel B."/>
            <person name="Kuo A."/>
            <person name="Morin E."/>
            <person name="Chen J."/>
            <person name="Kohler A."/>
            <person name="Krizsan K."/>
            <person name="Balestrini R."/>
            <person name="Da Silva C."/>
            <person name="Montanini B."/>
            <person name="Hainaut M."/>
            <person name="Levati E."/>
            <person name="Barry K.W."/>
            <person name="Belfiori B."/>
            <person name="Cichocki N."/>
            <person name="Clum A."/>
            <person name="Dockter R.B."/>
            <person name="Fauchery L."/>
            <person name="Guy J."/>
            <person name="Iotti M."/>
            <person name="Le Tacon F."/>
            <person name="Lindquist E.A."/>
            <person name="Lipzen A."/>
            <person name="Malagnac F."/>
            <person name="Mello A."/>
            <person name="Molinier V."/>
            <person name="Miyauchi S."/>
            <person name="Poulain J."/>
            <person name="Riccioni C."/>
            <person name="Rubini A."/>
            <person name="Sitrit Y."/>
            <person name="Splivallo R."/>
            <person name="Traeger S."/>
            <person name="Wang M."/>
            <person name="Zifcakova L."/>
            <person name="Wipf D."/>
            <person name="Zambonelli A."/>
            <person name="Paolocci F."/>
            <person name="Nowrousian M."/>
            <person name="Ottonello S."/>
            <person name="Baldrian P."/>
            <person name="Spatafora J.W."/>
            <person name="Henrissat B."/>
            <person name="Nagy L.G."/>
            <person name="Aury J.M."/>
            <person name="Wincker P."/>
            <person name="Grigoriev I.V."/>
            <person name="Bonfante P."/>
            <person name="Martin F.M."/>
        </authorList>
    </citation>
    <scope>NUCLEOTIDE SEQUENCE [LARGE SCALE GENOMIC DNA]</scope>
    <source>
        <strain evidence="3 4">RN42</strain>
    </source>
</reference>
<proteinExistence type="predicted"/>
<protein>
    <submittedName>
        <fullName evidence="3">Uncharacterized protein</fullName>
    </submittedName>
</protein>
<feature type="region of interest" description="Disordered" evidence="1">
    <location>
        <begin position="181"/>
        <end position="211"/>
    </location>
</feature>
<feature type="compositionally biased region" description="Low complexity" evidence="1">
    <location>
        <begin position="275"/>
        <end position="287"/>
    </location>
</feature>
<evidence type="ECO:0000256" key="1">
    <source>
        <dbReference type="SAM" id="MobiDB-lite"/>
    </source>
</evidence>
<feature type="transmembrane region" description="Helical" evidence="2">
    <location>
        <begin position="27"/>
        <end position="47"/>
    </location>
</feature>
<evidence type="ECO:0000256" key="2">
    <source>
        <dbReference type="SAM" id="Phobius"/>
    </source>
</evidence>
<dbReference type="EMBL" id="ML119769">
    <property type="protein sequence ID" value="RPA75200.1"/>
    <property type="molecule type" value="Genomic_DNA"/>
</dbReference>
<dbReference type="STRING" id="1160509.A0A3N4HTS6"/>
<keyword evidence="2" id="KW-0472">Membrane</keyword>
<keyword evidence="2" id="KW-1133">Transmembrane helix</keyword>
<organism evidence="3 4">
    <name type="scientific">Ascobolus immersus RN42</name>
    <dbReference type="NCBI Taxonomy" id="1160509"/>
    <lineage>
        <taxon>Eukaryota</taxon>
        <taxon>Fungi</taxon>
        <taxon>Dikarya</taxon>
        <taxon>Ascomycota</taxon>
        <taxon>Pezizomycotina</taxon>
        <taxon>Pezizomycetes</taxon>
        <taxon>Pezizales</taxon>
        <taxon>Ascobolaceae</taxon>
        <taxon>Ascobolus</taxon>
    </lineage>
</organism>
<evidence type="ECO:0000313" key="3">
    <source>
        <dbReference type="EMBL" id="RPA75200.1"/>
    </source>
</evidence>
<feature type="compositionally biased region" description="Polar residues" evidence="1">
    <location>
        <begin position="288"/>
        <end position="297"/>
    </location>
</feature>
<feature type="compositionally biased region" description="Low complexity" evidence="1">
    <location>
        <begin position="306"/>
        <end position="317"/>
    </location>
</feature>
<feature type="compositionally biased region" description="Polar residues" evidence="1">
    <location>
        <begin position="383"/>
        <end position="400"/>
    </location>
</feature>
<feature type="compositionally biased region" description="Basic and acidic residues" evidence="1">
    <location>
        <begin position="258"/>
        <end position="274"/>
    </location>
</feature>
<feature type="compositionally biased region" description="Basic and acidic residues" evidence="1">
    <location>
        <begin position="464"/>
        <end position="482"/>
    </location>
</feature>
<feature type="compositionally biased region" description="Low complexity" evidence="1">
    <location>
        <begin position="182"/>
        <end position="195"/>
    </location>
</feature>
<gene>
    <name evidence="3" type="ORF">BJ508DRAFT_332319</name>
</gene>
<feature type="region of interest" description="Disordered" evidence="1">
    <location>
        <begin position="258"/>
        <end position="402"/>
    </location>
</feature>
<feature type="region of interest" description="Disordered" evidence="1">
    <location>
        <begin position="76"/>
        <end position="110"/>
    </location>
</feature>